<comment type="catalytic activity">
    <reaction evidence="1">
        <text>Endohydrolysis of (1-&gt;4)-beta-D-glucosidic linkages in cellulose, lichenin and cereal beta-D-glucans.</text>
        <dbReference type="EC" id="3.2.1.4"/>
    </reaction>
</comment>
<gene>
    <name evidence="9" type="ORF">B0T16DRAFT_427918</name>
</gene>
<feature type="chain" id="PRO_5041286209" description="cellulase" evidence="7">
    <location>
        <begin position="18"/>
        <end position="350"/>
    </location>
</feature>
<dbReference type="EC" id="3.2.1.4" evidence="3"/>
<dbReference type="InterPro" id="IPR017853">
    <property type="entry name" value="GH"/>
</dbReference>
<dbReference type="PROSITE" id="PS00659">
    <property type="entry name" value="GLYCOSYL_HYDROL_F5"/>
    <property type="match status" value="1"/>
</dbReference>
<reference evidence="9" key="1">
    <citation type="submission" date="2023-06" db="EMBL/GenBank/DDBJ databases">
        <title>Genome-scale phylogeny and comparative genomics of the fungal order Sordariales.</title>
        <authorList>
            <consortium name="Lawrence Berkeley National Laboratory"/>
            <person name="Hensen N."/>
            <person name="Bonometti L."/>
            <person name="Westerberg I."/>
            <person name="Brannstrom I.O."/>
            <person name="Guillou S."/>
            <person name="Cros-Aarteil S."/>
            <person name="Calhoun S."/>
            <person name="Haridas S."/>
            <person name="Kuo A."/>
            <person name="Mondo S."/>
            <person name="Pangilinan J."/>
            <person name="Riley R."/>
            <person name="Labutti K."/>
            <person name="Andreopoulos B."/>
            <person name="Lipzen A."/>
            <person name="Chen C."/>
            <person name="Yanf M."/>
            <person name="Daum C."/>
            <person name="Ng V."/>
            <person name="Clum A."/>
            <person name="Steindorff A."/>
            <person name="Ohm R."/>
            <person name="Martin F."/>
            <person name="Silar P."/>
            <person name="Natvig D."/>
            <person name="Lalanne C."/>
            <person name="Gautier V."/>
            <person name="Ament-Velasquez S.L."/>
            <person name="Kruys A."/>
            <person name="Hutchinson M.I."/>
            <person name="Powell A.J."/>
            <person name="Barry K."/>
            <person name="Miller A.N."/>
            <person name="Grigoriev I.V."/>
            <person name="Debuchy R."/>
            <person name="Gladieux P."/>
            <person name="Thoren M.H."/>
            <person name="Johannesson H."/>
        </authorList>
    </citation>
    <scope>NUCLEOTIDE SEQUENCE</scope>
    <source>
        <strain evidence="9">SMH2532-1</strain>
    </source>
</reference>
<proteinExistence type="inferred from homology"/>
<dbReference type="GO" id="GO:0008810">
    <property type="term" value="F:cellulase activity"/>
    <property type="evidence" value="ECO:0007669"/>
    <property type="project" value="UniProtKB-EC"/>
</dbReference>
<evidence type="ECO:0000256" key="6">
    <source>
        <dbReference type="RuleBase" id="RU361153"/>
    </source>
</evidence>
<evidence type="ECO:0000256" key="7">
    <source>
        <dbReference type="SAM" id="SignalP"/>
    </source>
</evidence>
<evidence type="ECO:0000256" key="3">
    <source>
        <dbReference type="ARBA" id="ARBA00012601"/>
    </source>
</evidence>
<dbReference type="PANTHER" id="PTHR34142">
    <property type="entry name" value="ENDO-BETA-1,4-GLUCANASE A"/>
    <property type="match status" value="1"/>
</dbReference>
<dbReference type="EMBL" id="JAULSV010000003">
    <property type="protein sequence ID" value="KAK0648961.1"/>
    <property type="molecule type" value="Genomic_DNA"/>
</dbReference>
<dbReference type="SUPFAM" id="SSF51445">
    <property type="entry name" value="(Trans)glycosidases"/>
    <property type="match status" value="1"/>
</dbReference>
<dbReference type="InterPro" id="IPR018087">
    <property type="entry name" value="Glyco_hydro_5_CS"/>
</dbReference>
<dbReference type="InterPro" id="IPR001547">
    <property type="entry name" value="Glyco_hydro_5"/>
</dbReference>
<evidence type="ECO:0000256" key="5">
    <source>
        <dbReference type="ARBA" id="ARBA00023295"/>
    </source>
</evidence>
<feature type="domain" description="Glycoside hydrolase family 5" evidence="8">
    <location>
        <begin position="53"/>
        <end position="302"/>
    </location>
</feature>
<evidence type="ECO:0000313" key="9">
    <source>
        <dbReference type="EMBL" id="KAK0648961.1"/>
    </source>
</evidence>
<evidence type="ECO:0000313" key="10">
    <source>
        <dbReference type="Proteomes" id="UP001174936"/>
    </source>
</evidence>
<dbReference type="GO" id="GO:0009251">
    <property type="term" value="P:glucan catabolic process"/>
    <property type="evidence" value="ECO:0007669"/>
    <property type="project" value="TreeGrafter"/>
</dbReference>
<evidence type="ECO:0000259" key="8">
    <source>
        <dbReference type="Pfam" id="PF00150"/>
    </source>
</evidence>
<name>A0AA39YAC2_9PEZI</name>
<dbReference type="Gene3D" id="3.20.20.80">
    <property type="entry name" value="Glycosidases"/>
    <property type="match status" value="1"/>
</dbReference>
<dbReference type="Pfam" id="PF00150">
    <property type="entry name" value="Cellulase"/>
    <property type="match status" value="1"/>
</dbReference>
<evidence type="ECO:0000256" key="1">
    <source>
        <dbReference type="ARBA" id="ARBA00000966"/>
    </source>
</evidence>
<accession>A0AA39YAC2</accession>
<sequence length="350" mass="36874">MIASVISSLALAGLAAARVQYLGVSIAGGDFGCTINGSCPLSSSQLPLGSGFGGDGEAQMQHFTKDNTMNIFRLPVSWQFLVNNTLGGPLNTANLASYDRLVQSCLSTGASCILDIHNYARWNGGIIGQSPSGPTDADFISLWTQLATKYAKSPNLLFELMNEPHDLSLAVWSTTLQKAITAIRTAGATQPILLPGTNFSSAAQLLPSGSGDALLKLTNPDGSTDNLLVALHKFLDEDNSGTHSECVTNNTIAFGEVATFLRNAGRKAIVTETGAAPGNPLCVVYFCEQNAFINSNPDVFLGLVSWGAGSFNTDYLLSQTPFWEGGRFVDHPLMAQCVVGTWIGSTAGGR</sequence>
<protein>
    <recommendedName>
        <fullName evidence="3">cellulase</fullName>
        <ecNumber evidence="3">3.2.1.4</ecNumber>
    </recommendedName>
</protein>
<comment type="similarity">
    <text evidence="2 6">Belongs to the glycosyl hydrolase 5 (cellulase A) family.</text>
</comment>
<comment type="caution">
    <text evidence="9">The sequence shown here is derived from an EMBL/GenBank/DDBJ whole genome shotgun (WGS) entry which is preliminary data.</text>
</comment>
<keyword evidence="7" id="KW-0732">Signal</keyword>
<evidence type="ECO:0000256" key="4">
    <source>
        <dbReference type="ARBA" id="ARBA00022801"/>
    </source>
</evidence>
<evidence type="ECO:0000256" key="2">
    <source>
        <dbReference type="ARBA" id="ARBA00005641"/>
    </source>
</evidence>
<keyword evidence="5 6" id="KW-0326">Glycosidase</keyword>
<keyword evidence="4 6" id="KW-0378">Hydrolase</keyword>
<dbReference type="AlphaFoldDB" id="A0AA39YAC2"/>
<dbReference type="Proteomes" id="UP001174936">
    <property type="component" value="Unassembled WGS sequence"/>
</dbReference>
<dbReference type="PANTHER" id="PTHR34142:SF5">
    <property type="entry name" value="CBM1 DOMAIN-CONTAINING PROTEIN"/>
    <property type="match status" value="1"/>
</dbReference>
<organism evidence="9 10">
    <name type="scientific">Cercophora newfieldiana</name>
    <dbReference type="NCBI Taxonomy" id="92897"/>
    <lineage>
        <taxon>Eukaryota</taxon>
        <taxon>Fungi</taxon>
        <taxon>Dikarya</taxon>
        <taxon>Ascomycota</taxon>
        <taxon>Pezizomycotina</taxon>
        <taxon>Sordariomycetes</taxon>
        <taxon>Sordariomycetidae</taxon>
        <taxon>Sordariales</taxon>
        <taxon>Lasiosphaeriaceae</taxon>
        <taxon>Cercophora</taxon>
    </lineage>
</organism>
<feature type="signal peptide" evidence="7">
    <location>
        <begin position="1"/>
        <end position="17"/>
    </location>
</feature>
<keyword evidence="10" id="KW-1185">Reference proteome</keyword>